<sequence>MMKCQRFCCISSILLFHSQSNGSYCFLTLLLVYRLPDASVPILICNLVFRNIQ</sequence>
<reference evidence="1" key="2">
    <citation type="journal article" date="2015" name="Data Brief">
        <title>Shoot transcriptome of the giant reed, Arundo donax.</title>
        <authorList>
            <person name="Barrero R.A."/>
            <person name="Guerrero F.D."/>
            <person name="Moolhuijzen P."/>
            <person name="Goolsby J.A."/>
            <person name="Tidwell J."/>
            <person name="Bellgard S.E."/>
            <person name="Bellgard M.I."/>
        </authorList>
    </citation>
    <scope>NUCLEOTIDE SEQUENCE</scope>
    <source>
        <tissue evidence="1">Shoot tissue taken approximately 20 cm above the soil surface</tissue>
    </source>
</reference>
<organism evidence="1">
    <name type="scientific">Arundo donax</name>
    <name type="common">Giant reed</name>
    <name type="synonym">Donax arundinaceus</name>
    <dbReference type="NCBI Taxonomy" id="35708"/>
    <lineage>
        <taxon>Eukaryota</taxon>
        <taxon>Viridiplantae</taxon>
        <taxon>Streptophyta</taxon>
        <taxon>Embryophyta</taxon>
        <taxon>Tracheophyta</taxon>
        <taxon>Spermatophyta</taxon>
        <taxon>Magnoliopsida</taxon>
        <taxon>Liliopsida</taxon>
        <taxon>Poales</taxon>
        <taxon>Poaceae</taxon>
        <taxon>PACMAD clade</taxon>
        <taxon>Arundinoideae</taxon>
        <taxon>Arundineae</taxon>
        <taxon>Arundo</taxon>
    </lineage>
</organism>
<dbReference type="AlphaFoldDB" id="A0A0A9HMG1"/>
<name>A0A0A9HMG1_ARUDO</name>
<dbReference type="EMBL" id="GBRH01159964">
    <property type="protein sequence ID" value="JAE37932.1"/>
    <property type="molecule type" value="Transcribed_RNA"/>
</dbReference>
<reference evidence="1" key="1">
    <citation type="submission" date="2014-09" db="EMBL/GenBank/DDBJ databases">
        <authorList>
            <person name="Magalhaes I.L.F."/>
            <person name="Oliveira U."/>
            <person name="Santos F.R."/>
            <person name="Vidigal T.H.D.A."/>
            <person name="Brescovit A.D."/>
            <person name="Santos A.J."/>
        </authorList>
    </citation>
    <scope>NUCLEOTIDE SEQUENCE</scope>
    <source>
        <tissue evidence="1">Shoot tissue taken approximately 20 cm above the soil surface</tissue>
    </source>
</reference>
<evidence type="ECO:0000313" key="1">
    <source>
        <dbReference type="EMBL" id="JAE37932.1"/>
    </source>
</evidence>
<protein>
    <submittedName>
        <fullName evidence="1">Uncharacterized protein</fullName>
    </submittedName>
</protein>
<proteinExistence type="predicted"/>
<accession>A0A0A9HMG1</accession>